<keyword evidence="3" id="KW-1185">Reference proteome</keyword>
<feature type="compositionally biased region" description="Polar residues" evidence="1">
    <location>
        <begin position="17"/>
        <end position="34"/>
    </location>
</feature>
<feature type="region of interest" description="Disordered" evidence="1">
    <location>
        <begin position="1"/>
        <end position="48"/>
    </location>
</feature>
<name>A0A3P7LK74_STRVU</name>
<sequence length="102" mass="11771">MSNLWMDDGQQDAWYGQGQSASQSQMNWGQFDYSQPQQQAPTQQFSKDQTYYQQQTPYTQNQDYYGGQMFLPNAGLSGKYFLGVQHDVKHIQAGFSTLILMH</sequence>
<dbReference type="EMBL" id="UYYB01105765">
    <property type="protein sequence ID" value="VDM79618.1"/>
    <property type="molecule type" value="Genomic_DNA"/>
</dbReference>
<gene>
    <name evidence="2" type="ORF">SVUK_LOCUS14616</name>
</gene>
<evidence type="ECO:0000313" key="2">
    <source>
        <dbReference type="EMBL" id="VDM79618.1"/>
    </source>
</evidence>
<reference evidence="2 3" key="1">
    <citation type="submission" date="2018-11" db="EMBL/GenBank/DDBJ databases">
        <authorList>
            <consortium name="Pathogen Informatics"/>
        </authorList>
    </citation>
    <scope>NUCLEOTIDE SEQUENCE [LARGE SCALE GENOMIC DNA]</scope>
</reference>
<evidence type="ECO:0000313" key="3">
    <source>
        <dbReference type="Proteomes" id="UP000270094"/>
    </source>
</evidence>
<accession>A0A3P7LK74</accession>
<feature type="compositionally biased region" description="Low complexity" evidence="1">
    <location>
        <begin position="35"/>
        <end position="48"/>
    </location>
</feature>
<protein>
    <submittedName>
        <fullName evidence="2">Uncharacterized protein</fullName>
    </submittedName>
</protein>
<dbReference type="Proteomes" id="UP000270094">
    <property type="component" value="Unassembled WGS sequence"/>
</dbReference>
<proteinExistence type="predicted"/>
<evidence type="ECO:0000256" key="1">
    <source>
        <dbReference type="SAM" id="MobiDB-lite"/>
    </source>
</evidence>
<organism evidence="2 3">
    <name type="scientific">Strongylus vulgaris</name>
    <name type="common">Blood worm</name>
    <dbReference type="NCBI Taxonomy" id="40348"/>
    <lineage>
        <taxon>Eukaryota</taxon>
        <taxon>Metazoa</taxon>
        <taxon>Ecdysozoa</taxon>
        <taxon>Nematoda</taxon>
        <taxon>Chromadorea</taxon>
        <taxon>Rhabditida</taxon>
        <taxon>Rhabditina</taxon>
        <taxon>Rhabditomorpha</taxon>
        <taxon>Strongyloidea</taxon>
        <taxon>Strongylidae</taxon>
        <taxon>Strongylus</taxon>
    </lineage>
</organism>
<dbReference type="AlphaFoldDB" id="A0A3P7LK74"/>